<evidence type="ECO:0000256" key="1">
    <source>
        <dbReference type="SAM" id="Coils"/>
    </source>
</evidence>
<feature type="domain" description="Calcium channel YVC1-like C-terminal transmembrane" evidence="4">
    <location>
        <begin position="288"/>
        <end position="578"/>
    </location>
</feature>
<dbReference type="OrthoDB" id="310870at2759"/>
<feature type="transmembrane region" description="Helical" evidence="3">
    <location>
        <begin position="279"/>
        <end position="300"/>
    </location>
</feature>
<protein>
    <recommendedName>
        <fullName evidence="4">Calcium channel YVC1-like C-terminal transmembrane domain-containing protein</fullName>
    </recommendedName>
</protein>
<keyword evidence="3" id="KW-0812">Transmembrane</keyword>
<dbReference type="PANTHER" id="PTHR35859">
    <property type="entry name" value="NONSELECTIVE CATION CHANNEL PROTEIN"/>
    <property type="match status" value="1"/>
</dbReference>
<feature type="transmembrane region" description="Helical" evidence="3">
    <location>
        <begin position="312"/>
        <end position="339"/>
    </location>
</feature>
<organism evidence="5 6">
    <name type="scientific">Venustampulla echinocandica</name>
    <dbReference type="NCBI Taxonomy" id="2656787"/>
    <lineage>
        <taxon>Eukaryota</taxon>
        <taxon>Fungi</taxon>
        <taxon>Dikarya</taxon>
        <taxon>Ascomycota</taxon>
        <taxon>Pezizomycotina</taxon>
        <taxon>Leotiomycetes</taxon>
        <taxon>Helotiales</taxon>
        <taxon>Pleuroascaceae</taxon>
        <taxon>Venustampulla</taxon>
    </lineage>
</organism>
<evidence type="ECO:0000259" key="4">
    <source>
        <dbReference type="Pfam" id="PF23317"/>
    </source>
</evidence>
<accession>A0A370T9Q9</accession>
<keyword evidence="3" id="KW-0472">Membrane</keyword>
<evidence type="ECO:0000256" key="2">
    <source>
        <dbReference type="SAM" id="MobiDB-lite"/>
    </source>
</evidence>
<feature type="transmembrane region" description="Helical" evidence="3">
    <location>
        <begin position="471"/>
        <end position="494"/>
    </location>
</feature>
<sequence>MEAQLRVQHPKIGPDDHFVDVVQVLAIFFVDEITLPSTYEQFRTTSAGQKLRDLVDHLVLNVTNPVLISALLSVSRVVVGESPLTDYRRTLKWHFSALETEDPRLNETRATACELVASRFLTRLSERDAVDACLHKIPRLSGLQARTTSSLSDITERSTLLPRYRSQDGTIRSRPGSSRREDLQEAVNSIAAVSQPTNQNNKGKEDPTSAFIGLTGLQIAVVADCKRFLSQALVQKIVTGIWRGDIVFWGNLHEHARKKSQFYHRSQSDPYSRLRVPRYLKISEFAFFVTFLFFYSAVLVEHNMYHVTVSEGLLYIWLASFMCAELSQFIGAGTMVYAVDLWNGFDMTMLLIGAAFIVTRLIGLATHNDKLIDTAFDILSLEALFMVPRICSLLSILPYFATLIPCLKAMIKDFFKFMVIVGILYLGFLTTFTLLARKSFTLGEMSWTLTRIFFGGSALGFAIMHDINPTLGPPLMVIFVCMTNILLITSLVCVMRQSFAKVFANAREEQLYVYSVYVLEASTSNSITHFYPPLNLIPLLFIQPFRLIFSADQLRKVRIQVLKISHSPIVGLIWIYERLPWKVYKSGEQLFSSHIPQTTQILIASSKAKMKGQSTVHSHGISGSSSGEDLCMVKPSTQSELEEKVEALSAQIAELAALIVKSQDKGRA</sequence>
<dbReference type="GeneID" id="43603103"/>
<feature type="transmembrane region" description="Helical" evidence="3">
    <location>
        <begin position="448"/>
        <end position="465"/>
    </location>
</feature>
<feature type="region of interest" description="Disordered" evidence="2">
    <location>
        <begin position="165"/>
        <end position="185"/>
    </location>
</feature>
<dbReference type="RefSeq" id="XP_031864901.1">
    <property type="nucleotide sequence ID" value="XM_032018877.1"/>
</dbReference>
<feature type="transmembrane region" description="Helical" evidence="3">
    <location>
        <begin position="345"/>
        <end position="366"/>
    </location>
</feature>
<gene>
    <name evidence="5" type="ORF">BP5553_10254</name>
</gene>
<dbReference type="STRING" id="2656787.A0A370T9Q9"/>
<feature type="coiled-coil region" evidence="1">
    <location>
        <begin position="638"/>
        <end position="665"/>
    </location>
</feature>
<feature type="transmembrane region" description="Helical" evidence="3">
    <location>
        <begin position="378"/>
        <end position="402"/>
    </location>
</feature>
<name>A0A370T9Q9_9HELO</name>
<proteinExistence type="predicted"/>
<reference evidence="5 6" key="1">
    <citation type="journal article" date="2018" name="IMA Fungus">
        <title>IMA Genome-F 9: Draft genome sequence of Annulohypoxylon stygium, Aspergillus mulundensis, Berkeleyomyces basicola (syn. Thielaviopsis basicola), Ceratocystis smalleyi, two Cercospora beticola strains, Coleophoma cylindrospora, Fusarium fracticaudum, Phialophora cf. hyalina, and Morchella septimelata.</title>
        <authorList>
            <person name="Wingfield B.D."/>
            <person name="Bills G.F."/>
            <person name="Dong Y."/>
            <person name="Huang W."/>
            <person name="Nel W.J."/>
            <person name="Swalarsk-Parry B.S."/>
            <person name="Vaghefi N."/>
            <person name="Wilken P.M."/>
            <person name="An Z."/>
            <person name="de Beer Z.W."/>
            <person name="De Vos L."/>
            <person name="Chen L."/>
            <person name="Duong T.A."/>
            <person name="Gao Y."/>
            <person name="Hammerbacher A."/>
            <person name="Kikkert J.R."/>
            <person name="Li Y."/>
            <person name="Li H."/>
            <person name="Li K."/>
            <person name="Li Q."/>
            <person name="Liu X."/>
            <person name="Ma X."/>
            <person name="Naidoo K."/>
            <person name="Pethybridge S.J."/>
            <person name="Sun J."/>
            <person name="Steenkamp E.T."/>
            <person name="van der Nest M.A."/>
            <person name="van Wyk S."/>
            <person name="Wingfield M.J."/>
            <person name="Xiong C."/>
            <person name="Yue Q."/>
            <person name="Zhang X."/>
        </authorList>
    </citation>
    <scope>NUCLEOTIDE SEQUENCE [LARGE SCALE GENOMIC DNA]</scope>
    <source>
        <strain evidence="5 6">BP 5553</strain>
    </source>
</reference>
<evidence type="ECO:0000313" key="6">
    <source>
        <dbReference type="Proteomes" id="UP000254866"/>
    </source>
</evidence>
<dbReference type="Proteomes" id="UP000254866">
    <property type="component" value="Unassembled WGS sequence"/>
</dbReference>
<keyword evidence="3" id="KW-1133">Transmembrane helix</keyword>
<keyword evidence="6" id="KW-1185">Reference proteome</keyword>
<dbReference type="InterPro" id="IPR056336">
    <property type="entry name" value="YVC1_C"/>
</dbReference>
<keyword evidence="1" id="KW-0175">Coiled coil</keyword>
<comment type="caution">
    <text evidence="5">The sequence shown here is derived from an EMBL/GenBank/DDBJ whole genome shotgun (WGS) entry which is preliminary data.</text>
</comment>
<dbReference type="Pfam" id="PF23317">
    <property type="entry name" value="YVC1_C"/>
    <property type="match status" value="1"/>
</dbReference>
<dbReference type="AlphaFoldDB" id="A0A370T9Q9"/>
<dbReference type="EMBL" id="NPIC01000015">
    <property type="protein sequence ID" value="RDL30376.1"/>
    <property type="molecule type" value="Genomic_DNA"/>
</dbReference>
<dbReference type="InterPro" id="IPR052971">
    <property type="entry name" value="TRP_calcium_channel"/>
</dbReference>
<evidence type="ECO:0000256" key="3">
    <source>
        <dbReference type="SAM" id="Phobius"/>
    </source>
</evidence>
<feature type="transmembrane region" description="Helical" evidence="3">
    <location>
        <begin position="414"/>
        <end position="436"/>
    </location>
</feature>
<dbReference type="PANTHER" id="PTHR35859:SF5">
    <property type="entry name" value="ION TRANSPORT DOMAIN-CONTAINING PROTEIN"/>
    <property type="match status" value="1"/>
</dbReference>
<evidence type="ECO:0000313" key="5">
    <source>
        <dbReference type="EMBL" id="RDL30376.1"/>
    </source>
</evidence>